<feature type="transmembrane region" description="Helical" evidence="8">
    <location>
        <begin position="230"/>
        <end position="249"/>
    </location>
</feature>
<evidence type="ECO:0000259" key="10">
    <source>
        <dbReference type="PROSITE" id="PS50929"/>
    </source>
</evidence>
<dbReference type="Pfam" id="PF00005">
    <property type="entry name" value="ABC_tran"/>
    <property type="match status" value="2"/>
</dbReference>
<comment type="subcellular location">
    <subcellularLocation>
        <location evidence="1">Membrane</location>
        <topology evidence="1">Multi-pass membrane protein</topology>
    </subcellularLocation>
</comment>
<feature type="domain" description="ABC transporter" evidence="9">
    <location>
        <begin position="1053"/>
        <end position="1286"/>
    </location>
</feature>
<accession>A0A9N9TGA9</accession>
<dbReference type="InterPro" id="IPR017871">
    <property type="entry name" value="ABC_transporter-like_CS"/>
</dbReference>
<gene>
    <name evidence="11" type="ORF">DIABBA_LOCUS13531</name>
</gene>
<dbReference type="InterPro" id="IPR050173">
    <property type="entry name" value="ABC_transporter_C-like"/>
</dbReference>
<keyword evidence="4" id="KW-0547">Nucleotide-binding</keyword>
<keyword evidence="6 8" id="KW-1133">Transmembrane helix</keyword>
<evidence type="ECO:0000256" key="4">
    <source>
        <dbReference type="ARBA" id="ARBA00022741"/>
    </source>
</evidence>
<proteinExistence type="predicted"/>
<evidence type="ECO:0000313" key="11">
    <source>
        <dbReference type="EMBL" id="CAG9840923.1"/>
    </source>
</evidence>
<dbReference type="FunFam" id="1.20.1560.10:FF:000014">
    <property type="entry name" value="Multidrug resistance-associated protein member 4"/>
    <property type="match status" value="1"/>
</dbReference>
<dbReference type="FunFam" id="3.40.50.300:FF:000482">
    <property type="entry name" value="Multidrug resistance-associated protein member 4"/>
    <property type="match status" value="1"/>
</dbReference>
<evidence type="ECO:0000313" key="12">
    <source>
        <dbReference type="Proteomes" id="UP001153709"/>
    </source>
</evidence>
<keyword evidence="12" id="KW-1185">Reference proteome</keyword>
<feature type="transmembrane region" description="Helical" evidence="8">
    <location>
        <begin position="127"/>
        <end position="149"/>
    </location>
</feature>
<dbReference type="Gene3D" id="1.20.1560.10">
    <property type="entry name" value="ABC transporter type 1, transmembrane domain"/>
    <property type="match status" value="2"/>
</dbReference>
<protein>
    <submittedName>
        <fullName evidence="11">Uncharacterized protein</fullName>
    </submittedName>
</protein>
<evidence type="ECO:0000256" key="2">
    <source>
        <dbReference type="ARBA" id="ARBA00022448"/>
    </source>
</evidence>
<keyword evidence="5" id="KW-0067">ATP-binding</keyword>
<dbReference type="InterPro" id="IPR027417">
    <property type="entry name" value="P-loop_NTPase"/>
</dbReference>
<feature type="transmembrane region" description="Helical" evidence="8">
    <location>
        <begin position="79"/>
        <end position="101"/>
    </location>
</feature>
<dbReference type="Pfam" id="PF00664">
    <property type="entry name" value="ABC_membrane"/>
    <property type="match status" value="2"/>
</dbReference>
<evidence type="ECO:0000256" key="3">
    <source>
        <dbReference type="ARBA" id="ARBA00022692"/>
    </source>
</evidence>
<keyword evidence="7 8" id="KW-0472">Membrane</keyword>
<keyword evidence="2" id="KW-0813">Transport</keyword>
<evidence type="ECO:0000256" key="8">
    <source>
        <dbReference type="SAM" id="Phobius"/>
    </source>
</evidence>
<dbReference type="PROSITE" id="PS50893">
    <property type="entry name" value="ABC_TRANSPORTER_2"/>
    <property type="match status" value="2"/>
</dbReference>
<dbReference type="FunFam" id="3.40.50.300:FF:000163">
    <property type="entry name" value="Multidrug resistance-associated protein member 4"/>
    <property type="match status" value="1"/>
</dbReference>
<dbReference type="InterPro" id="IPR036640">
    <property type="entry name" value="ABC1_TM_sf"/>
</dbReference>
<sequence>MEEVSFLEQKKRKRHPIETTNCVSKLFFCWLPVYLFRGLKNEVTEDDMYLTVEKQKSLYLGTKLEQAWTKQLKKKQPSLLWAIGSVFKWELAIYAVFNAWFELLRIAQPFLISKLVSYFQDGVKSDNIVVCAITLIIVTFAQVVSIHHYQLKVMVLGMKIRVAACALIYRKALKLSKTALSQTTVGQMVNLLSNDVGRFDFSGQHIHYLWLSPCVGVVCAILLYKETGLTGLSGMMFLLCFVPAQVYMAKLTSQFRLKTALKTDERIRLMNEIISGIQVIKMYTWEKPFAKLIEFIRKKEIDQIRHTSIIKALTITFNIALSRAAILVCILTYILSGNVLTASYAFTVTSYYTYVRAIITLQFPQAMTQFAETLVSISRIQKFLLYEELDDKYTPMLKQINNNELLQKNKPDVIEVRPIGIKIKNAAVKWVKKHPENTIEEINFEARSNQLVALVGPVGAGKSTLLQVILKELKPLEGTVKVTGTVSFASQEPWVFASSVRQNILFGETYNEKKYYEVLRVCALEKDLKLFPHGDRTLIGERGTSLSGGQRARINLARAIYKEADIYLLDDPLSAVDTQVGKQIFNRCICNYLRKKCVVLVTHQLQYLYRAKFIYLIDDGRIRASGTFENLKNGDNAFTKLLATATEMDQLEHDRKLSKSESVTSINYEEEDYISIDQQKETIGSGGVSWRVYGNYLKAGGNLCKTLILALSFVGTQVLVSLSDIFLTLWVNVEQWRRKQAVFLNETLNSSNVDTLLEYKDQSTESHWSHVMDQISPLHIYSFLVIATVLLAVARSLASFSYFLTASTNVHNSMFRKIISSPMLFFNINPSGRILNRFSKDIGILDELLPLATADSTWVGLTVVATTIVISLLNPWILIPTAVIVCIFYKIKQIFLVSSRNIKRIEAVTRSPIFTHLAASLQGLPTIRAFGAEQILTQEFDNFQDAYTSSYFMFLTASRGFGFWLDLHCAFYISLVVISIVFSQSDSLGGNVGLSLTQAITLSGMFQWVMREWSELENQMTSVERTQEYTDLPIESDNERKQPPVDWPSFGGLTFKNMSLRYSLEAPCVLKNLNFEIKPREKIGIVGRTGAGKSSLIQALFRLAINEGSLVIDNVDINTVELKVLRSKISIIPQEPVLFSGTLRKNLDPFDDYSDKVLWDALDEVELKHAVEEMRHNLYGKMAEGGSNFSVGQRQLLCLARAIIRNNKILVLDEATANVDPMTDAIIQKTIREKFAECTVLTIAHRLNTIMDSNKVLVMNAGEAVEFDHPYTLLQNKKSIFYDLVRNTGKNMAAHLSDIAEQSYFNIQNSSSS</sequence>
<feature type="transmembrane region" description="Helical" evidence="8">
    <location>
        <begin position="961"/>
        <end position="982"/>
    </location>
</feature>
<dbReference type="Gene3D" id="3.40.50.300">
    <property type="entry name" value="P-loop containing nucleotide triphosphate hydrolases"/>
    <property type="match status" value="2"/>
</dbReference>
<feature type="transmembrane region" description="Helical" evidence="8">
    <location>
        <begin position="858"/>
        <end position="891"/>
    </location>
</feature>
<dbReference type="EMBL" id="OU898284">
    <property type="protein sequence ID" value="CAG9840923.1"/>
    <property type="molecule type" value="Genomic_DNA"/>
</dbReference>
<feature type="domain" description="ABC transmembrane type-1" evidence="10">
    <location>
        <begin position="780"/>
        <end position="1018"/>
    </location>
</feature>
<dbReference type="PROSITE" id="PS00211">
    <property type="entry name" value="ABC_TRANSPORTER_1"/>
    <property type="match status" value="2"/>
</dbReference>
<dbReference type="InterPro" id="IPR003593">
    <property type="entry name" value="AAA+_ATPase"/>
</dbReference>
<evidence type="ECO:0000256" key="1">
    <source>
        <dbReference type="ARBA" id="ARBA00004141"/>
    </source>
</evidence>
<dbReference type="PANTHER" id="PTHR24223:SF448">
    <property type="entry name" value="FI20146P1-RELATED"/>
    <property type="match status" value="1"/>
</dbReference>
<evidence type="ECO:0000256" key="5">
    <source>
        <dbReference type="ARBA" id="ARBA00022840"/>
    </source>
</evidence>
<dbReference type="SUPFAM" id="SSF90123">
    <property type="entry name" value="ABC transporter transmembrane region"/>
    <property type="match status" value="2"/>
</dbReference>
<reference evidence="11" key="1">
    <citation type="submission" date="2022-01" db="EMBL/GenBank/DDBJ databases">
        <authorList>
            <person name="King R."/>
        </authorList>
    </citation>
    <scope>NUCLEOTIDE SEQUENCE</scope>
</reference>
<dbReference type="GO" id="GO:0016887">
    <property type="term" value="F:ATP hydrolysis activity"/>
    <property type="evidence" value="ECO:0007669"/>
    <property type="project" value="InterPro"/>
</dbReference>
<dbReference type="GO" id="GO:0140359">
    <property type="term" value="F:ABC-type transporter activity"/>
    <property type="evidence" value="ECO:0007669"/>
    <property type="project" value="InterPro"/>
</dbReference>
<dbReference type="SMART" id="SM00382">
    <property type="entry name" value="AAA"/>
    <property type="match status" value="2"/>
</dbReference>
<name>A0A9N9TGA9_DIABA</name>
<keyword evidence="3 8" id="KW-0812">Transmembrane</keyword>
<dbReference type="PROSITE" id="PS50929">
    <property type="entry name" value="ABC_TM1F"/>
    <property type="match status" value="2"/>
</dbReference>
<feature type="transmembrane region" description="Helical" evidence="8">
    <location>
        <begin position="312"/>
        <end position="335"/>
    </location>
</feature>
<feature type="domain" description="ABC transporter" evidence="9">
    <location>
        <begin position="421"/>
        <end position="644"/>
    </location>
</feature>
<feature type="transmembrane region" description="Helical" evidence="8">
    <location>
        <begin position="780"/>
        <end position="804"/>
    </location>
</feature>
<dbReference type="InterPro" id="IPR003439">
    <property type="entry name" value="ABC_transporter-like_ATP-bd"/>
</dbReference>
<dbReference type="FunFam" id="1.20.1560.10:FF:000026">
    <property type="entry name" value="Multidrug resistance-associated protein lethal(2)03659"/>
    <property type="match status" value="1"/>
</dbReference>
<evidence type="ECO:0000259" key="9">
    <source>
        <dbReference type="PROSITE" id="PS50893"/>
    </source>
</evidence>
<dbReference type="GO" id="GO:0016020">
    <property type="term" value="C:membrane"/>
    <property type="evidence" value="ECO:0007669"/>
    <property type="project" value="UniProtKB-SubCell"/>
</dbReference>
<dbReference type="CDD" id="cd03250">
    <property type="entry name" value="ABCC_MRP_domain1"/>
    <property type="match status" value="1"/>
</dbReference>
<dbReference type="OrthoDB" id="6500128at2759"/>
<evidence type="ECO:0000256" key="6">
    <source>
        <dbReference type="ARBA" id="ARBA00022989"/>
    </source>
</evidence>
<feature type="domain" description="ABC transmembrane type-1" evidence="10">
    <location>
        <begin position="103"/>
        <end position="355"/>
    </location>
</feature>
<dbReference type="GO" id="GO:0005524">
    <property type="term" value="F:ATP binding"/>
    <property type="evidence" value="ECO:0007669"/>
    <property type="project" value="UniProtKB-KW"/>
</dbReference>
<evidence type="ECO:0000256" key="7">
    <source>
        <dbReference type="ARBA" id="ARBA00023136"/>
    </source>
</evidence>
<dbReference type="CDD" id="cd18579">
    <property type="entry name" value="ABC_6TM_ABCC_D1"/>
    <property type="match status" value="1"/>
</dbReference>
<dbReference type="InterPro" id="IPR044746">
    <property type="entry name" value="ABCC_6TM_D1"/>
</dbReference>
<dbReference type="PANTHER" id="PTHR24223">
    <property type="entry name" value="ATP-BINDING CASSETTE SUB-FAMILY C"/>
    <property type="match status" value="1"/>
</dbReference>
<feature type="transmembrane region" description="Helical" evidence="8">
    <location>
        <begin position="707"/>
        <end position="731"/>
    </location>
</feature>
<dbReference type="Proteomes" id="UP001153709">
    <property type="component" value="Chromosome 9"/>
</dbReference>
<dbReference type="CDD" id="cd03244">
    <property type="entry name" value="ABCC_MRP_domain2"/>
    <property type="match status" value="1"/>
</dbReference>
<organism evidence="11 12">
    <name type="scientific">Diabrotica balteata</name>
    <name type="common">Banded cucumber beetle</name>
    <dbReference type="NCBI Taxonomy" id="107213"/>
    <lineage>
        <taxon>Eukaryota</taxon>
        <taxon>Metazoa</taxon>
        <taxon>Ecdysozoa</taxon>
        <taxon>Arthropoda</taxon>
        <taxon>Hexapoda</taxon>
        <taxon>Insecta</taxon>
        <taxon>Pterygota</taxon>
        <taxon>Neoptera</taxon>
        <taxon>Endopterygota</taxon>
        <taxon>Coleoptera</taxon>
        <taxon>Polyphaga</taxon>
        <taxon>Cucujiformia</taxon>
        <taxon>Chrysomeloidea</taxon>
        <taxon>Chrysomelidae</taxon>
        <taxon>Galerucinae</taxon>
        <taxon>Diabroticina</taxon>
        <taxon>Diabroticites</taxon>
        <taxon>Diabrotica</taxon>
    </lineage>
</organism>
<dbReference type="SUPFAM" id="SSF52540">
    <property type="entry name" value="P-loop containing nucleoside triphosphate hydrolases"/>
    <property type="match status" value="2"/>
</dbReference>
<dbReference type="InterPro" id="IPR011527">
    <property type="entry name" value="ABC1_TM_dom"/>
</dbReference>
<feature type="transmembrane region" description="Helical" evidence="8">
    <location>
        <begin position="208"/>
        <end position="224"/>
    </location>
</feature>